<keyword evidence="1" id="KW-1133">Transmembrane helix</keyword>
<keyword evidence="1" id="KW-0472">Membrane</keyword>
<feature type="transmembrane region" description="Helical" evidence="1">
    <location>
        <begin position="112"/>
        <end position="134"/>
    </location>
</feature>
<keyword evidence="1" id="KW-0812">Transmembrane</keyword>
<feature type="transmembrane region" description="Helical" evidence="1">
    <location>
        <begin position="7"/>
        <end position="23"/>
    </location>
</feature>
<evidence type="ECO:0000313" key="2">
    <source>
        <dbReference type="EMBL" id="XFO66967.1"/>
    </source>
</evidence>
<organism evidence="2 3">
    <name type="scientific">Sporomusa silvacetica DSM 10669</name>
    <dbReference type="NCBI Taxonomy" id="1123289"/>
    <lineage>
        <taxon>Bacteria</taxon>
        <taxon>Bacillati</taxon>
        <taxon>Bacillota</taxon>
        <taxon>Negativicutes</taxon>
        <taxon>Selenomonadales</taxon>
        <taxon>Sporomusaceae</taxon>
        <taxon>Sporomusa</taxon>
    </lineage>
</organism>
<protein>
    <recommendedName>
        <fullName evidence="4">Prolipoprotein diacylglyceryl transferase</fullName>
    </recommendedName>
</protein>
<gene>
    <name evidence="2" type="ORF">SPSIL_031380</name>
</gene>
<keyword evidence="3" id="KW-1185">Reference proteome</keyword>
<dbReference type="Proteomes" id="UP000216752">
    <property type="component" value="Chromosome"/>
</dbReference>
<evidence type="ECO:0000256" key="1">
    <source>
        <dbReference type="SAM" id="Phobius"/>
    </source>
</evidence>
<evidence type="ECO:0000313" key="3">
    <source>
        <dbReference type="Proteomes" id="UP000216752"/>
    </source>
</evidence>
<reference evidence="2" key="1">
    <citation type="submission" date="2024-05" db="EMBL/GenBank/DDBJ databases">
        <title>Isolation and characterization of Sporomusa carbonis sp. nov., a carboxydotrophic hydrogenogen in the genus of Sporomusa isolated from a charcoal burning pile.</title>
        <authorList>
            <person name="Boeer T."/>
            <person name="Rosenbaum F."/>
            <person name="Eysell L."/>
            <person name="Mueller V."/>
            <person name="Daniel R."/>
            <person name="Poehlein A."/>
        </authorList>
    </citation>
    <scope>NUCLEOTIDE SEQUENCE [LARGE SCALE GENOMIC DNA]</scope>
    <source>
        <strain evidence="2">DSM 10669</strain>
    </source>
</reference>
<dbReference type="RefSeq" id="WP_094605091.1">
    <property type="nucleotide sequence ID" value="NZ_CP155573.1"/>
</dbReference>
<evidence type="ECO:0008006" key="4">
    <source>
        <dbReference type="Google" id="ProtNLM"/>
    </source>
</evidence>
<proteinExistence type="predicted"/>
<name>A0ABZ3IMS8_9FIRM</name>
<dbReference type="EMBL" id="CP155573">
    <property type="protein sequence ID" value="XFO66967.1"/>
    <property type="molecule type" value="Genomic_DNA"/>
</dbReference>
<accession>A0ABZ3IMS8</accession>
<sequence length="212" mass="24364">MYLCKYALTIIVILSYFIGSHLPPSWGWEDSPLEWSQVVILSIGALLTAKWQQEAKSDGQYDHARFFIWAIPLWLLMVGREMSWGRVFYPVGIDPITGPSFIPVSQLPYSSIVYPVIAAVILSWLFAVIKYKLLVVPYKLYQQGRFPTGEFLLVIFSFIVANIAEKQLHFEIMEEIVEDVAYLSLIIIAYRVKVALKQPTNRIKDEKSIPFN</sequence>